<keyword evidence="6" id="KW-0325">Glycoprotein</keyword>
<name>E4X3T3_OIKDI</name>
<evidence type="ECO:0000256" key="8">
    <source>
        <dbReference type="SAM" id="Phobius"/>
    </source>
</evidence>
<evidence type="ECO:0000256" key="2">
    <source>
        <dbReference type="ARBA" id="ARBA00010532"/>
    </source>
</evidence>
<comment type="similarity">
    <text evidence="2">Belongs to the CD36 family.</text>
</comment>
<keyword evidence="10" id="KW-1185">Reference proteome</keyword>
<dbReference type="InParanoid" id="E4X3T3"/>
<evidence type="ECO:0000313" key="9">
    <source>
        <dbReference type="EMBL" id="CBY23721.1"/>
    </source>
</evidence>
<evidence type="ECO:0000313" key="10">
    <source>
        <dbReference type="Proteomes" id="UP000001307"/>
    </source>
</evidence>
<dbReference type="InterPro" id="IPR002159">
    <property type="entry name" value="CD36_fam"/>
</dbReference>
<sequence>MGCCCDRRVVFGGSGLLFIIIASVMYPLIDMVTVSELEKSNVMKNGTILYENLRDPSPLVLYEFYFWNLENGDDYLSGKDEKLRFGQKGPYTYIEKYGRDQIEQENGEYEDSSYYFFRQTRMFTWSEEHSCADCFKHDKPVTANIVGNAVHGIVTDISRKRGWAERNVTLVCDKTATGPSAECEAALEEPASCGYLPNNPLLKECFPSNLEDWLMIIANDVFVRAKSKLYDDDKTVDEILFGFEDEIFKELGKNLAQRAEDATLLGEVFEELSKVFTDLTYGIFKPKNGTVEEPGAGWDHFKNRNGNGQNCLDGRTTCAYRVNEILEWEGKTDLSPWYGEEKINYCNKIEGTDGQSIYTDTRKEDTLTFFISDLCRSVYMIPGDVTVNLEGDGYKIPSVVWYGPPDVFWTKSRQEHRCFCSPNLPEGWCENYDGLHMMDQCQMGAPAVATGPHFSGGSSRWTDDIEGMEPDNTPGFEWGKAEHTSFNGYDLNSGAITFNSKKIQINFLVKRDDRIGFMSEVKNEDAVVWPIFWSNETMKLDDETARSLYEASVKPMKIGTSLQYTMFALGGFLILIAIVEHFRTQRRQVDSPEKSESVVEDPFKTTDDKSVSL</sequence>
<keyword evidence="3 8" id="KW-0812">Transmembrane</keyword>
<dbReference type="Proteomes" id="UP000001307">
    <property type="component" value="Unassembled WGS sequence"/>
</dbReference>
<dbReference type="AlphaFoldDB" id="E4X3T3"/>
<feature type="transmembrane region" description="Helical" evidence="8">
    <location>
        <begin position="9"/>
        <end position="29"/>
    </location>
</feature>
<proteinExistence type="inferred from homology"/>
<keyword evidence="5 8" id="KW-0472">Membrane</keyword>
<evidence type="ECO:0000256" key="3">
    <source>
        <dbReference type="ARBA" id="ARBA00022692"/>
    </source>
</evidence>
<evidence type="ECO:0000256" key="6">
    <source>
        <dbReference type="ARBA" id="ARBA00023180"/>
    </source>
</evidence>
<protein>
    <submittedName>
        <fullName evidence="9">Uncharacterized protein</fullName>
    </submittedName>
</protein>
<dbReference type="EMBL" id="FN653024">
    <property type="protein sequence ID" value="CBY23721.1"/>
    <property type="molecule type" value="Genomic_DNA"/>
</dbReference>
<reference evidence="9" key="1">
    <citation type="journal article" date="2010" name="Science">
        <title>Plasticity of animal genome architecture unmasked by rapid evolution of a pelagic tunicate.</title>
        <authorList>
            <person name="Denoeud F."/>
            <person name="Henriet S."/>
            <person name="Mungpakdee S."/>
            <person name="Aury J.M."/>
            <person name="Da Silva C."/>
            <person name="Brinkmann H."/>
            <person name="Mikhaleva J."/>
            <person name="Olsen L.C."/>
            <person name="Jubin C."/>
            <person name="Canestro C."/>
            <person name="Bouquet J.M."/>
            <person name="Danks G."/>
            <person name="Poulain J."/>
            <person name="Campsteijn C."/>
            <person name="Adamski M."/>
            <person name="Cross I."/>
            <person name="Yadetie F."/>
            <person name="Muffato M."/>
            <person name="Louis A."/>
            <person name="Butcher S."/>
            <person name="Tsagkogeorga G."/>
            <person name="Konrad A."/>
            <person name="Singh S."/>
            <person name="Jensen M.F."/>
            <person name="Cong E.H."/>
            <person name="Eikeseth-Otteraa H."/>
            <person name="Noel B."/>
            <person name="Anthouard V."/>
            <person name="Porcel B.M."/>
            <person name="Kachouri-Lafond R."/>
            <person name="Nishino A."/>
            <person name="Ugolini M."/>
            <person name="Chourrout P."/>
            <person name="Nishida H."/>
            <person name="Aasland R."/>
            <person name="Huzurbazar S."/>
            <person name="Westhof E."/>
            <person name="Delsuc F."/>
            <person name="Lehrach H."/>
            <person name="Reinhardt R."/>
            <person name="Weissenbach J."/>
            <person name="Roy S.W."/>
            <person name="Artiguenave F."/>
            <person name="Postlethwait J.H."/>
            <person name="Manak J.R."/>
            <person name="Thompson E.M."/>
            <person name="Jaillon O."/>
            <person name="Du Pasquier L."/>
            <person name="Boudinot P."/>
            <person name="Liberles D.A."/>
            <person name="Volff J.N."/>
            <person name="Philippe H."/>
            <person name="Lenhard B."/>
            <person name="Roest Crollius H."/>
            <person name="Wincker P."/>
            <person name="Chourrout D."/>
        </authorList>
    </citation>
    <scope>NUCLEOTIDE SEQUENCE [LARGE SCALE GENOMIC DNA]</scope>
</reference>
<comment type="subcellular location">
    <subcellularLocation>
        <location evidence="1">Membrane</location>
    </subcellularLocation>
</comment>
<evidence type="ECO:0000256" key="1">
    <source>
        <dbReference type="ARBA" id="ARBA00004370"/>
    </source>
</evidence>
<dbReference type="PANTHER" id="PTHR11923">
    <property type="entry name" value="SCAVENGER RECEPTOR CLASS B TYPE-1 SR-B1"/>
    <property type="match status" value="1"/>
</dbReference>
<dbReference type="GO" id="GO:0005044">
    <property type="term" value="F:scavenger receptor activity"/>
    <property type="evidence" value="ECO:0007669"/>
    <property type="project" value="TreeGrafter"/>
</dbReference>
<keyword evidence="4 8" id="KW-1133">Transmembrane helix</keyword>
<gene>
    <name evidence="9" type="ORF">GSOID_T00001043001</name>
</gene>
<accession>E4X3T3</accession>
<dbReference type="GO" id="GO:0005737">
    <property type="term" value="C:cytoplasm"/>
    <property type="evidence" value="ECO:0007669"/>
    <property type="project" value="TreeGrafter"/>
</dbReference>
<feature type="region of interest" description="Disordered" evidence="7">
    <location>
        <begin position="590"/>
        <end position="613"/>
    </location>
</feature>
<feature type="transmembrane region" description="Helical" evidence="8">
    <location>
        <begin position="562"/>
        <end position="579"/>
    </location>
</feature>
<evidence type="ECO:0000256" key="4">
    <source>
        <dbReference type="ARBA" id="ARBA00022989"/>
    </source>
</evidence>
<evidence type="ECO:0000256" key="5">
    <source>
        <dbReference type="ARBA" id="ARBA00023136"/>
    </source>
</evidence>
<organism evidence="9">
    <name type="scientific">Oikopleura dioica</name>
    <name type="common">Tunicate</name>
    <dbReference type="NCBI Taxonomy" id="34765"/>
    <lineage>
        <taxon>Eukaryota</taxon>
        <taxon>Metazoa</taxon>
        <taxon>Chordata</taxon>
        <taxon>Tunicata</taxon>
        <taxon>Appendicularia</taxon>
        <taxon>Copelata</taxon>
        <taxon>Oikopleuridae</taxon>
        <taxon>Oikopleura</taxon>
    </lineage>
</organism>
<dbReference type="GO" id="GO:0016020">
    <property type="term" value="C:membrane"/>
    <property type="evidence" value="ECO:0007669"/>
    <property type="project" value="UniProtKB-SubCell"/>
</dbReference>
<evidence type="ECO:0000256" key="7">
    <source>
        <dbReference type="SAM" id="MobiDB-lite"/>
    </source>
</evidence>
<dbReference type="PANTHER" id="PTHR11923:SF51">
    <property type="entry name" value="LYSOSOME MEMBRANE PROTEIN 2"/>
    <property type="match status" value="1"/>
</dbReference>
<dbReference type="Pfam" id="PF01130">
    <property type="entry name" value="CD36"/>
    <property type="match status" value="1"/>
</dbReference>
<dbReference type="OrthoDB" id="195015at2759"/>